<evidence type="ECO:0008006" key="3">
    <source>
        <dbReference type="Google" id="ProtNLM"/>
    </source>
</evidence>
<accession>A0A0S7YBK0</accession>
<dbReference type="Gene3D" id="2.60.40.790">
    <property type="match status" value="1"/>
</dbReference>
<dbReference type="SUPFAM" id="SSF49764">
    <property type="entry name" value="HSP20-like chaperones"/>
    <property type="match status" value="1"/>
</dbReference>
<gene>
    <name evidence="1" type="ORF">AMJ52_07315</name>
</gene>
<dbReference type="InterPro" id="IPR008978">
    <property type="entry name" value="HSP20-like_chaperone"/>
</dbReference>
<name>A0A0S7YBK0_UNCT6</name>
<reference evidence="1 2" key="1">
    <citation type="journal article" date="2015" name="Microbiome">
        <title>Genomic resolution of linkages in carbon, nitrogen, and sulfur cycling among widespread estuary sediment bacteria.</title>
        <authorList>
            <person name="Baker B.J."/>
            <person name="Lazar C.S."/>
            <person name="Teske A.P."/>
            <person name="Dick G.J."/>
        </authorList>
    </citation>
    <scope>NUCLEOTIDE SEQUENCE [LARGE SCALE GENOMIC DNA]</scope>
    <source>
        <strain evidence="1">DG_78</strain>
    </source>
</reference>
<protein>
    <recommendedName>
        <fullName evidence="3">SHSP domain-containing protein</fullName>
    </recommendedName>
</protein>
<evidence type="ECO:0000313" key="1">
    <source>
        <dbReference type="EMBL" id="KPJ72146.1"/>
    </source>
</evidence>
<comment type="caution">
    <text evidence="1">The sequence shown here is derived from an EMBL/GenBank/DDBJ whole genome shotgun (WGS) entry which is preliminary data.</text>
</comment>
<organism evidence="1 2">
    <name type="scientific">candidate division TA06 bacterium DG_78</name>
    <dbReference type="NCBI Taxonomy" id="1703772"/>
    <lineage>
        <taxon>Bacteria</taxon>
        <taxon>Bacteria division TA06</taxon>
    </lineage>
</organism>
<dbReference type="EMBL" id="LJNI01000095">
    <property type="protein sequence ID" value="KPJ72146.1"/>
    <property type="molecule type" value="Genomic_DNA"/>
</dbReference>
<evidence type="ECO:0000313" key="2">
    <source>
        <dbReference type="Proteomes" id="UP000051012"/>
    </source>
</evidence>
<dbReference type="AlphaFoldDB" id="A0A0S7YBK0"/>
<feature type="non-terminal residue" evidence="1">
    <location>
        <position position="70"/>
    </location>
</feature>
<dbReference type="Proteomes" id="UP000051012">
    <property type="component" value="Unassembled WGS sequence"/>
</dbReference>
<sequence>MAERYLSKWEPFRDLVSLRTDMDRLFNAFLGGLPEEREGFWSPALDIEENNGNLLVKAEIPGMTKDDIKV</sequence>
<proteinExistence type="predicted"/>